<gene>
    <name evidence="1" type="ORF">SAMN06297397_0170</name>
</gene>
<dbReference type="EMBL" id="FWXZ01000001">
    <property type="protein sequence ID" value="SMC35073.1"/>
    <property type="molecule type" value="Genomic_DNA"/>
</dbReference>
<comment type="caution">
    <text evidence="1">The sequence shown here is derived from an EMBL/GenBank/DDBJ whole genome shotgun (WGS) entry which is preliminary data.</text>
</comment>
<accession>A0AC61PHE8</accession>
<sequence>MLCPYCGEEMKAGILNGDTRTGIHWKEGTKGSTVMDRICNIGNLTALKHKWSMWFTLESHFCRKCKKMIIDTDVTR</sequence>
<evidence type="ECO:0000313" key="2">
    <source>
        <dbReference type="Proteomes" id="UP000192328"/>
    </source>
</evidence>
<dbReference type="Proteomes" id="UP000192328">
    <property type="component" value="Unassembled WGS sequence"/>
</dbReference>
<name>A0AC61PHE8_9FIRM</name>
<evidence type="ECO:0000313" key="1">
    <source>
        <dbReference type="EMBL" id="SMC35073.1"/>
    </source>
</evidence>
<keyword evidence="2" id="KW-1185">Reference proteome</keyword>
<protein>
    <submittedName>
        <fullName evidence="1">Uncharacterized protein</fullName>
    </submittedName>
</protein>
<proteinExistence type="predicted"/>
<organism evidence="1 2">
    <name type="scientific">Aristaeella lactis</name>
    <dbReference type="NCBI Taxonomy" id="3046383"/>
    <lineage>
        <taxon>Bacteria</taxon>
        <taxon>Bacillati</taxon>
        <taxon>Bacillota</taxon>
        <taxon>Clostridia</taxon>
        <taxon>Eubacteriales</taxon>
        <taxon>Aristaeellaceae</taxon>
        <taxon>Aristaeella</taxon>
    </lineage>
</organism>
<reference evidence="1" key="1">
    <citation type="submission" date="2017-04" db="EMBL/GenBank/DDBJ databases">
        <authorList>
            <person name="Varghese N."/>
            <person name="Submissions S."/>
        </authorList>
    </citation>
    <scope>NUCLEOTIDE SEQUENCE</scope>
    <source>
        <strain evidence="1">WTE2008</strain>
    </source>
</reference>